<proteinExistence type="predicted"/>
<keyword evidence="3" id="KW-1185">Reference proteome</keyword>
<accession>A0A2T4UM21</accession>
<keyword evidence="1" id="KW-1133">Transmembrane helix</keyword>
<name>A0A2T4UM21_9ACTN</name>
<sequence>MVWFPLTPVVDRIGLIRLYALLVLGSLALHEVRYALPSGQALEASHGGGHGYLALVSPLVGMVAALVLATGVLRAAAAASTTPASVLRVARLWPLLSAGVFGLYAGQELLEGALAHHHPERFAAVFGSGGWMAMPTAIAIGAALAFTVRIADAAVRKARDAGAIALEIRLVPAAPALRFAFRDVVVPRAAPLRHRAGRGPPRTV</sequence>
<reference evidence="2 3" key="1">
    <citation type="submission" date="2018-03" db="EMBL/GenBank/DDBJ databases">
        <title>Aquarubrobacter algicola gen. nov., sp. nov., a novel actinobacterium isolated from shallow eutrophic lake during the end of cyanobacterial harmful algal blooms.</title>
        <authorList>
            <person name="Chun S.J."/>
        </authorList>
    </citation>
    <scope>NUCLEOTIDE SEQUENCE [LARGE SCALE GENOMIC DNA]</scope>
    <source>
        <strain evidence="2 3">Seoho-28</strain>
    </source>
</reference>
<keyword evidence="1" id="KW-0812">Transmembrane</keyword>
<gene>
    <name evidence="2" type="ORF">C7Y72_11780</name>
</gene>
<protein>
    <submittedName>
        <fullName evidence="2">Uncharacterized protein</fullName>
    </submittedName>
</protein>
<dbReference type="Proteomes" id="UP000240739">
    <property type="component" value="Unassembled WGS sequence"/>
</dbReference>
<keyword evidence="1" id="KW-0472">Membrane</keyword>
<organism evidence="2 3">
    <name type="scientific">Paraconexibacter algicola</name>
    <dbReference type="NCBI Taxonomy" id="2133960"/>
    <lineage>
        <taxon>Bacteria</taxon>
        <taxon>Bacillati</taxon>
        <taxon>Actinomycetota</taxon>
        <taxon>Thermoleophilia</taxon>
        <taxon>Solirubrobacterales</taxon>
        <taxon>Paraconexibacteraceae</taxon>
        <taxon>Paraconexibacter</taxon>
    </lineage>
</organism>
<comment type="caution">
    <text evidence="2">The sequence shown here is derived from an EMBL/GenBank/DDBJ whole genome shotgun (WGS) entry which is preliminary data.</text>
</comment>
<evidence type="ECO:0000256" key="1">
    <source>
        <dbReference type="SAM" id="Phobius"/>
    </source>
</evidence>
<evidence type="ECO:0000313" key="2">
    <source>
        <dbReference type="EMBL" id="PTL60269.1"/>
    </source>
</evidence>
<dbReference type="AlphaFoldDB" id="A0A2T4UM21"/>
<feature type="transmembrane region" description="Helical" evidence="1">
    <location>
        <begin position="12"/>
        <end position="30"/>
    </location>
</feature>
<feature type="transmembrane region" description="Helical" evidence="1">
    <location>
        <begin position="50"/>
        <end position="73"/>
    </location>
</feature>
<dbReference type="EMBL" id="PYYB01000001">
    <property type="protein sequence ID" value="PTL60269.1"/>
    <property type="molecule type" value="Genomic_DNA"/>
</dbReference>
<feature type="transmembrane region" description="Helical" evidence="1">
    <location>
        <begin position="125"/>
        <end position="148"/>
    </location>
</feature>
<feature type="transmembrane region" description="Helical" evidence="1">
    <location>
        <begin position="85"/>
        <end position="105"/>
    </location>
</feature>
<evidence type="ECO:0000313" key="3">
    <source>
        <dbReference type="Proteomes" id="UP000240739"/>
    </source>
</evidence>